<gene>
    <name evidence="1" type="ORF">NCTC12195_00185</name>
</gene>
<accession>A0A380FA24</accession>
<proteinExistence type="predicted"/>
<dbReference type="AlphaFoldDB" id="A0A380FA24"/>
<sequence length="37" mass="4334">MKNAQEAGGIYAFTTEQDAQKLFNNAYPKINSTWYYR</sequence>
<dbReference type="Proteomes" id="UP000255277">
    <property type="component" value="Unassembled WGS sequence"/>
</dbReference>
<evidence type="ECO:0000313" key="2">
    <source>
        <dbReference type="Proteomes" id="UP000255277"/>
    </source>
</evidence>
<protein>
    <submittedName>
        <fullName evidence="1">Uncharacterized protein</fullName>
    </submittedName>
</protein>
<organism evidence="1 2">
    <name type="scientific">Staphylococcus gallinarum</name>
    <dbReference type="NCBI Taxonomy" id="1293"/>
    <lineage>
        <taxon>Bacteria</taxon>
        <taxon>Bacillati</taxon>
        <taxon>Bacillota</taxon>
        <taxon>Bacilli</taxon>
        <taxon>Bacillales</taxon>
        <taxon>Staphylococcaceae</taxon>
        <taxon>Staphylococcus</taxon>
    </lineage>
</organism>
<evidence type="ECO:0000313" key="1">
    <source>
        <dbReference type="EMBL" id="SUM30785.1"/>
    </source>
</evidence>
<dbReference type="EMBL" id="UHDK01000001">
    <property type="protein sequence ID" value="SUM30785.1"/>
    <property type="molecule type" value="Genomic_DNA"/>
</dbReference>
<reference evidence="1 2" key="1">
    <citation type="submission" date="2018-06" db="EMBL/GenBank/DDBJ databases">
        <authorList>
            <consortium name="Pathogen Informatics"/>
            <person name="Doyle S."/>
        </authorList>
    </citation>
    <scope>NUCLEOTIDE SEQUENCE [LARGE SCALE GENOMIC DNA]</scope>
    <source>
        <strain evidence="1 2">NCTC12195</strain>
    </source>
</reference>
<name>A0A380FA24_STAGA</name>